<dbReference type="RefSeq" id="WP_046667364.1">
    <property type="nucleotide sequence ID" value="NZ_CCRH01000008.1"/>
</dbReference>
<dbReference type="AlphaFoldDB" id="A0A0T7FMT8"/>
<protein>
    <submittedName>
        <fullName evidence="1">Uncharacterized protein</fullName>
    </submittedName>
</protein>
<name>A0A0T7FMT8_NEOGA</name>
<sequence>MTAITVFLLGHGRGDLVEGVLGAAATVRDLHKVLEDAGIEIDKDTHVFLGDAEEPVSENLHDSLRDLKDGLRIHVTRCRRVATTVNYLEHSAEHRFSPGTRVRAVKEWAVHNFKINPKDAAEHVLQLCNSTKRPASDTTLQELTDNHTCAVCFDLVPEKRVEG</sequence>
<reference evidence="1 2" key="1">
    <citation type="submission" date="2014-08" db="EMBL/GenBank/DDBJ databases">
        <authorList>
            <person name="Chen Y.-H."/>
        </authorList>
    </citation>
    <scope>NUCLEOTIDE SEQUENCE [LARGE SCALE GENOMIC DNA]</scope>
</reference>
<organism evidence="1 2">
    <name type="scientific">Neorhizobium galegae bv. officinalis</name>
    <dbReference type="NCBI Taxonomy" id="323656"/>
    <lineage>
        <taxon>Bacteria</taxon>
        <taxon>Pseudomonadati</taxon>
        <taxon>Pseudomonadota</taxon>
        <taxon>Alphaproteobacteria</taxon>
        <taxon>Hyphomicrobiales</taxon>
        <taxon>Rhizobiaceae</taxon>
        <taxon>Rhizobium/Agrobacterium group</taxon>
        <taxon>Neorhizobium</taxon>
    </lineage>
</organism>
<dbReference type="EMBL" id="CCRH01000008">
    <property type="protein sequence ID" value="CDZ36264.1"/>
    <property type="molecule type" value="Genomic_DNA"/>
</dbReference>
<dbReference type="Proteomes" id="UP000046176">
    <property type="component" value="Unassembled WGS sequence"/>
</dbReference>
<gene>
    <name evidence="1" type="ORF">NGAL_HAMBI1145_32780</name>
</gene>
<proteinExistence type="predicted"/>
<evidence type="ECO:0000313" key="1">
    <source>
        <dbReference type="EMBL" id="CDZ36264.1"/>
    </source>
</evidence>
<dbReference type="OrthoDB" id="6057563at2"/>
<evidence type="ECO:0000313" key="2">
    <source>
        <dbReference type="Proteomes" id="UP000046176"/>
    </source>
</evidence>
<accession>A0A0T7FMT8</accession>